<feature type="compositionally biased region" description="Low complexity" evidence="1">
    <location>
        <begin position="65"/>
        <end position="75"/>
    </location>
</feature>
<evidence type="ECO:0000313" key="2">
    <source>
        <dbReference type="EMBL" id="RXH99486.1"/>
    </source>
</evidence>
<organism evidence="2 3">
    <name type="scientific">Malus domestica</name>
    <name type="common">Apple</name>
    <name type="synonym">Pyrus malus</name>
    <dbReference type="NCBI Taxonomy" id="3750"/>
    <lineage>
        <taxon>Eukaryota</taxon>
        <taxon>Viridiplantae</taxon>
        <taxon>Streptophyta</taxon>
        <taxon>Embryophyta</taxon>
        <taxon>Tracheophyta</taxon>
        <taxon>Spermatophyta</taxon>
        <taxon>Magnoliopsida</taxon>
        <taxon>eudicotyledons</taxon>
        <taxon>Gunneridae</taxon>
        <taxon>Pentapetalae</taxon>
        <taxon>rosids</taxon>
        <taxon>fabids</taxon>
        <taxon>Rosales</taxon>
        <taxon>Rosaceae</taxon>
        <taxon>Amygdaloideae</taxon>
        <taxon>Maleae</taxon>
        <taxon>Malus</taxon>
    </lineage>
</organism>
<name>A0A498JWM1_MALDO</name>
<comment type="caution">
    <text evidence="2">The sequence shown here is derived from an EMBL/GenBank/DDBJ whole genome shotgun (WGS) entry which is preliminary data.</text>
</comment>
<evidence type="ECO:0000313" key="3">
    <source>
        <dbReference type="Proteomes" id="UP000290289"/>
    </source>
</evidence>
<sequence length="82" mass="8679">MELKAGLSALVTGEPPESSNVGLIFRKGDLKEVSEEKEPHLRVLLMRPAVCILNDHSQKHMECPGSASGEGASSAMPTFGSS</sequence>
<gene>
    <name evidence="2" type="ORF">DVH24_011811</name>
</gene>
<feature type="region of interest" description="Disordered" evidence="1">
    <location>
        <begin position="60"/>
        <end position="82"/>
    </location>
</feature>
<reference evidence="2 3" key="1">
    <citation type="submission" date="2018-10" db="EMBL/GenBank/DDBJ databases">
        <title>A high-quality apple genome assembly.</title>
        <authorList>
            <person name="Hu J."/>
        </authorList>
    </citation>
    <scope>NUCLEOTIDE SEQUENCE [LARGE SCALE GENOMIC DNA]</scope>
    <source>
        <strain evidence="3">cv. HFTH1</strain>
        <tissue evidence="2">Young leaf</tissue>
    </source>
</reference>
<dbReference type="Proteomes" id="UP000290289">
    <property type="component" value="Chromosome 5"/>
</dbReference>
<accession>A0A498JWM1</accession>
<dbReference type="EMBL" id="RDQH01000331">
    <property type="protein sequence ID" value="RXH99486.1"/>
    <property type="molecule type" value="Genomic_DNA"/>
</dbReference>
<keyword evidence="3" id="KW-1185">Reference proteome</keyword>
<proteinExistence type="predicted"/>
<dbReference type="AlphaFoldDB" id="A0A498JWM1"/>
<evidence type="ECO:0000256" key="1">
    <source>
        <dbReference type="SAM" id="MobiDB-lite"/>
    </source>
</evidence>
<protein>
    <submittedName>
        <fullName evidence="2">Uncharacterized protein</fullName>
    </submittedName>
</protein>